<evidence type="ECO:0000256" key="4">
    <source>
        <dbReference type="ARBA" id="ARBA00022475"/>
    </source>
</evidence>
<comment type="domain">
    <text evidence="14">The ZP domain is involved in the polymerization of the ZP proteins to form the zona pellucida.</text>
</comment>
<dbReference type="EMBL" id="VOFY01000008">
    <property type="protein sequence ID" value="KAA8590396.1"/>
    <property type="molecule type" value="Genomic_DNA"/>
</dbReference>
<evidence type="ECO:0000313" key="17">
    <source>
        <dbReference type="Proteomes" id="UP000327493"/>
    </source>
</evidence>
<evidence type="ECO:0000256" key="8">
    <source>
        <dbReference type="ARBA" id="ARBA00022692"/>
    </source>
</evidence>
<dbReference type="GO" id="GO:0035804">
    <property type="term" value="F:structural constituent of egg coat"/>
    <property type="evidence" value="ECO:0007669"/>
    <property type="project" value="UniProtKB-UniRule"/>
</dbReference>
<sequence>LSYPETVRFKVEQKLFEPINLRAEVFVSSQRATPSRNHSRGLEEPFRKGRGVLLQVEDAASPGVGRRLLMMEVSTFVSAAPPSICVRRLAAVSASPRLSVTPGGDVVVVLTQVSLSMLMQVNEAQLESQNVNVNGRSQTSVQSTKLHSALAAAQQLNWKYPSGADNFRDWRSKQDRPKVQEPAAVPQEKQFVREPLSWRFPTPPPEEEPQFPTDFELKTPSAADSVSAICGENSVRVEAKKDLLGIGIPVQTADVSLGGCPATGEDNRVIIFESELHGCGSELLMSEDSFTYAFTLLYTPSPLGGSKIIRTRDFQVSIECQYPRKHDVSSGLVDPTWNPFSFNLATEESLYFSLTLMTDDWKSPRPSEDFMLGDVLKFEVVVKQFHHSPLKVTVDYCVATVSQSIDTVPRYAFLGNSGCMFDSQLTGSTSRFLPRSQDDKLQFQMEAFRFQQDESGIIYITCGVKATLATAAVDATNKACSFSNGWTEASGVNRACSCCDANCGAESQSLQTGTGAQWQMERAIGPISIKEKPLW</sequence>
<evidence type="ECO:0000256" key="9">
    <source>
        <dbReference type="ARBA" id="ARBA00022729"/>
    </source>
</evidence>
<evidence type="ECO:0000256" key="14">
    <source>
        <dbReference type="RuleBase" id="RU367066"/>
    </source>
</evidence>
<evidence type="ECO:0000313" key="16">
    <source>
        <dbReference type="EMBL" id="KAA8590396.1"/>
    </source>
</evidence>
<comment type="subcellular location">
    <subcellularLocation>
        <location evidence="1">Secreted</location>
        <location evidence="1">Extracellular space</location>
        <location evidence="1">Extracellular matrix</location>
    </subcellularLocation>
    <subcellularLocation>
        <location evidence="14">Zona pellucida</location>
    </subcellularLocation>
    <subcellularLocation>
        <location evidence="14">Cell membrane</location>
        <topology evidence="14">Single-pass type I membrane protein</topology>
    </subcellularLocation>
</comment>
<dbReference type="Gene3D" id="2.60.40.4100">
    <property type="entry name" value="Zona pellucida, ZP-C domain"/>
    <property type="match status" value="1"/>
</dbReference>
<dbReference type="GO" id="GO:0007339">
    <property type="term" value="P:binding of sperm to zona pellucida"/>
    <property type="evidence" value="ECO:0007669"/>
    <property type="project" value="UniProtKB-UniRule"/>
</dbReference>
<comment type="caution">
    <text evidence="16">The sequence shown here is derived from an EMBL/GenBank/DDBJ whole genome shotgun (WGS) entry which is preliminary data.</text>
</comment>
<keyword evidence="5 14" id="KW-0964">Secreted</keyword>
<dbReference type="Pfam" id="PF23344">
    <property type="entry name" value="ZP-N"/>
    <property type="match status" value="1"/>
</dbReference>
<dbReference type="PROSITE" id="PS51034">
    <property type="entry name" value="ZP_2"/>
    <property type="match status" value="1"/>
</dbReference>
<dbReference type="Gene3D" id="2.60.40.3210">
    <property type="entry name" value="Zona pellucida, ZP-N domain"/>
    <property type="match status" value="1"/>
</dbReference>
<feature type="domain" description="ZP" evidence="15">
    <location>
        <begin position="229"/>
        <end position="487"/>
    </location>
</feature>
<evidence type="ECO:0000256" key="6">
    <source>
        <dbReference type="ARBA" id="ARBA00022530"/>
    </source>
</evidence>
<dbReference type="GO" id="GO:0035805">
    <property type="term" value="C:egg coat"/>
    <property type="evidence" value="ECO:0007669"/>
    <property type="project" value="UniProtKB-SubCell"/>
</dbReference>
<accession>A0A5J5DC75</accession>
<dbReference type="FunFam" id="2.60.40.4100:FF:000002">
    <property type="entry name" value="Zona pellucida sperm-binding protein 3"/>
    <property type="match status" value="1"/>
</dbReference>
<proteinExistence type="inferred from homology"/>
<evidence type="ECO:0000256" key="11">
    <source>
        <dbReference type="ARBA" id="ARBA00023136"/>
    </source>
</evidence>
<evidence type="ECO:0000256" key="13">
    <source>
        <dbReference type="ARBA" id="ARBA00023180"/>
    </source>
</evidence>
<feature type="non-terminal residue" evidence="16">
    <location>
        <position position="1"/>
    </location>
</feature>
<protein>
    <recommendedName>
        <fullName evidence="3 14">Zona pellucida sperm-binding protein 3</fullName>
    </recommendedName>
</protein>
<evidence type="ECO:0000256" key="7">
    <source>
        <dbReference type="ARBA" id="ARBA00022685"/>
    </source>
</evidence>
<name>A0A5J5DC75_9PERO</name>
<keyword evidence="11" id="KW-0472">Membrane</keyword>
<dbReference type="InterPro" id="IPR055356">
    <property type="entry name" value="ZP-N"/>
</dbReference>
<dbReference type="SMART" id="SM00241">
    <property type="entry name" value="ZP"/>
    <property type="match status" value="1"/>
</dbReference>
<keyword evidence="12 14" id="KW-1015">Disulfide bond</keyword>
<evidence type="ECO:0000259" key="15">
    <source>
        <dbReference type="PROSITE" id="PS51034"/>
    </source>
</evidence>
<keyword evidence="10" id="KW-1133">Transmembrane helix</keyword>
<dbReference type="InterPro" id="IPR001507">
    <property type="entry name" value="ZP_dom"/>
</dbReference>
<evidence type="ECO:0000256" key="3">
    <source>
        <dbReference type="ARBA" id="ARBA00017980"/>
    </source>
</evidence>
<keyword evidence="4 14" id="KW-1003">Cell membrane</keyword>
<keyword evidence="17" id="KW-1185">Reference proteome</keyword>
<reference evidence="16 17" key="1">
    <citation type="submission" date="2019-08" db="EMBL/GenBank/DDBJ databases">
        <title>A chromosome-level genome assembly, high-density linkage maps, and genome scans reveal the genomic architecture of hybrid incompatibilities underlying speciation via character displacement in darters (Percidae: Etheostominae).</title>
        <authorList>
            <person name="Moran R.L."/>
            <person name="Catchen J.M."/>
            <person name="Fuller R.C."/>
        </authorList>
    </citation>
    <scope>NUCLEOTIDE SEQUENCE [LARGE SCALE GENOMIC DNA]</scope>
    <source>
        <strain evidence="16">EspeVRDwgs_2016</strain>
        <tissue evidence="16">Muscle</tissue>
    </source>
</reference>
<dbReference type="PANTHER" id="PTHR11576">
    <property type="entry name" value="ZONA PELLUCIDA SPERM-BINDING PROTEIN 3"/>
    <property type="match status" value="1"/>
</dbReference>
<dbReference type="InterPro" id="IPR055355">
    <property type="entry name" value="ZP-C"/>
</dbReference>
<keyword evidence="7 14" id="KW-0165">Cleavage on pair of basic residues</keyword>
<dbReference type="PRINTS" id="PR00023">
    <property type="entry name" value="ZPELLUCIDA"/>
</dbReference>
<comment type="function">
    <text evidence="14">Component of the zona pellucida, an extracellular matrix surrounding oocytes which mediates sperm binding, induction of the acrosome reaction and prevents post-fertilization polyspermy. The zona pellucida is composed of 3 to 4 glycoproteins, ZP1, ZP2, ZP3, and ZP4. ZP3 is essential for sperm binding and zona matrix formation.</text>
</comment>
<dbReference type="AlphaFoldDB" id="A0A5J5DC75"/>
<dbReference type="InterPro" id="IPR048290">
    <property type="entry name" value="ZP_chr"/>
</dbReference>
<dbReference type="GO" id="GO:0005886">
    <property type="term" value="C:plasma membrane"/>
    <property type="evidence" value="ECO:0007669"/>
    <property type="project" value="UniProtKB-SubCell"/>
</dbReference>
<gene>
    <name evidence="16" type="ORF">FQN60_014330</name>
</gene>
<dbReference type="PANTHER" id="PTHR11576:SF2">
    <property type="entry name" value="ZONA PELLUCIDA SPERM-BINDING PROTEIN 3"/>
    <property type="match status" value="1"/>
</dbReference>
<evidence type="ECO:0000256" key="10">
    <source>
        <dbReference type="ARBA" id="ARBA00022989"/>
    </source>
</evidence>
<evidence type="ECO:0000256" key="12">
    <source>
        <dbReference type="ARBA" id="ARBA00023157"/>
    </source>
</evidence>
<keyword evidence="6 14" id="KW-0272">Extracellular matrix</keyword>
<comment type="PTM">
    <text evidence="14">Proteolytically cleaved before the transmembrane segment to yield the secreted ectodomain incorporated in the zona pellucida.</text>
</comment>
<keyword evidence="9 14" id="KW-0732">Signal</keyword>
<evidence type="ECO:0000256" key="2">
    <source>
        <dbReference type="ARBA" id="ARBA00006735"/>
    </source>
</evidence>
<keyword evidence="13" id="KW-0325">Glycoprotein</keyword>
<dbReference type="Proteomes" id="UP000327493">
    <property type="component" value="Chromosome 8"/>
</dbReference>
<dbReference type="InterPro" id="IPR042235">
    <property type="entry name" value="ZP-C_dom"/>
</dbReference>
<dbReference type="GO" id="GO:0035803">
    <property type="term" value="P:egg coat formation"/>
    <property type="evidence" value="ECO:0007669"/>
    <property type="project" value="UniProtKB-UniRule"/>
</dbReference>
<dbReference type="FunFam" id="2.60.40.3210:FF:000001">
    <property type="entry name" value="Zona pellucida sperm-binding protein 3"/>
    <property type="match status" value="1"/>
</dbReference>
<evidence type="ECO:0000256" key="5">
    <source>
        <dbReference type="ARBA" id="ARBA00022525"/>
    </source>
</evidence>
<organism evidence="16 17">
    <name type="scientific">Etheostoma spectabile</name>
    <name type="common">orangethroat darter</name>
    <dbReference type="NCBI Taxonomy" id="54343"/>
    <lineage>
        <taxon>Eukaryota</taxon>
        <taxon>Metazoa</taxon>
        <taxon>Chordata</taxon>
        <taxon>Craniata</taxon>
        <taxon>Vertebrata</taxon>
        <taxon>Euteleostomi</taxon>
        <taxon>Actinopterygii</taxon>
        <taxon>Neopterygii</taxon>
        <taxon>Teleostei</taxon>
        <taxon>Neoteleostei</taxon>
        <taxon>Acanthomorphata</taxon>
        <taxon>Eupercaria</taxon>
        <taxon>Perciformes</taxon>
        <taxon>Percoidei</taxon>
        <taxon>Percidae</taxon>
        <taxon>Etheostomatinae</taxon>
        <taxon>Etheostoma</taxon>
    </lineage>
</organism>
<dbReference type="GO" id="GO:2000344">
    <property type="term" value="P:positive regulation of acrosome reaction"/>
    <property type="evidence" value="ECO:0007669"/>
    <property type="project" value="UniProtKB-UniRule"/>
</dbReference>
<comment type="similarity">
    <text evidence="2 14">Belongs to the ZP domain family. ZPC subfamily.</text>
</comment>
<evidence type="ECO:0000256" key="1">
    <source>
        <dbReference type="ARBA" id="ARBA00004498"/>
    </source>
</evidence>
<dbReference type="GO" id="GO:0032190">
    <property type="term" value="F:acrosin binding"/>
    <property type="evidence" value="ECO:0007669"/>
    <property type="project" value="TreeGrafter"/>
</dbReference>
<keyword evidence="8" id="KW-0812">Transmembrane</keyword>
<dbReference type="Pfam" id="PF00100">
    <property type="entry name" value="Zona_pellucida"/>
    <property type="match status" value="1"/>
</dbReference>